<evidence type="ECO:0000313" key="1">
    <source>
        <dbReference type="EMBL" id="AKQ69615.1"/>
    </source>
</evidence>
<dbReference type="AlphaFoldDB" id="A0A0H4X7R4"/>
<dbReference type="Proteomes" id="UP000009026">
    <property type="component" value="Chromosome"/>
</dbReference>
<dbReference type="EMBL" id="CP012109">
    <property type="protein sequence ID" value="AKQ69615.1"/>
    <property type="molecule type" value="Genomic_DNA"/>
</dbReference>
<dbReference type="PATRIC" id="fig|1297742.4.peg.6616"/>
<reference evidence="1 2" key="1">
    <citation type="journal article" date="2016" name="PLoS ONE">
        <title>Complete Genome Sequence and Comparative Genomics of a Novel Myxobacterium Myxococcus hansupus.</title>
        <authorList>
            <person name="Sharma G."/>
            <person name="Narwani T."/>
            <person name="Subramanian S."/>
        </authorList>
    </citation>
    <scope>NUCLEOTIDE SEQUENCE [LARGE SCALE GENOMIC DNA]</scope>
    <source>
        <strain evidence="2">mixupus</strain>
    </source>
</reference>
<dbReference type="RefSeq" id="WP_002636175.1">
    <property type="nucleotide sequence ID" value="NZ_CP012109.1"/>
</dbReference>
<name>A0A0H4X7R4_9BACT</name>
<accession>A0A0H4X7R4</accession>
<dbReference type="OrthoDB" id="5382794at2"/>
<dbReference type="KEGG" id="mym:A176_006527"/>
<keyword evidence="2" id="KW-1185">Reference proteome</keyword>
<proteinExistence type="predicted"/>
<organism evidence="1 2">
    <name type="scientific">Pseudomyxococcus hansupus</name>
    <dbReference type="NCBI Taxonomy" id="1297742"/>
    <lineage>
        <taxon>Bacteria</taxon>
        <taxon>Pseudomonadati</taxon>
        <taxon>Myxococcota</taxon>
        <taxon>Myxococcia</taxon>
        <taxon>Myxococcales</taxon>
        <taxon>Cystobacterineae</taxon>
        <taxon>Myxococcaceae</taxon>
        <taxon>Pseudomyxococcus</taxon>
    </lineage>
</organism>
<gene>
    <name evidence="1" type="ORF">A176_006527</name>
</gene>
<sequence length="101" mass="10587">MSATEPPEPTELHVCHRCLVRLDASAGGVDLPRRVRESLAGRGLTERTRVIASGCLGECPRGRVSVLVIPGGGTGAHIHIIDPAKDGEDLAEHVGRLLPGP</sequence>
<evidence type="ECO:0000313" key="2">
    <source>
        <dbReference type="Proteomes" id="UP000009026"/>
    </source>
</evidence>
<protein>
    <recommendedName>
        <fullName evidence="3">(2Fe-2S) ferredoxin domain-containing protein</fullName>
    </recommendedName>
</protein>
<evidence type="ECO:0008006" key="3">
    <source>
        <dbReference type="Google" id="ProtNLM"/>
    </source>
</evidence>